<sequence length="151" mass="16701">MRTIKPLLLLVVLAVAALLWGRHTSEPAPQGNAVPESAAPQNAVPPNAAAPNATPTRSDSLPSFLPPEAADTLRRIATGGPFEHRQDGVVFQNREGRLPAKPEGYYHEYTVDTPGLDYRGARRIITGGTPPQYYYYTDDHYRTFRPFEVSR</sequence>
<dbReference type="EMBL" id="JBEPMU010000001">
    <property type="protein sequence ID" value="MET3651023.1"/>
    <property type="molecule type" value="Genomic_DNA"/>
</dbReference>
<feature type="region of interest" description="Disordered" evidence="3">
    <location>
        <begin position="27"/>
        <end position="66"/>
    </location>
</feature>
<dbReference type="InterPro" id="IPR000026">
    <property type="entry name" value="N1-like"/>
</dbReference>
<evidence type="ECO:0000313" key="4">
    <source>
        <dbReference type="EMBL" id="MET3651023.1"/>
    </source>
</evidence>
<dbReference type="Gene3D" id="3.10.450.30">
    <property type="entry name" value="Microbial ribonucleases"/>
    <property type="match status" value="1"/>
</dbReference>
<dbReference type="InterPro" id="IPR016191">
    <property type="entry name" value="Ribonuclease/ribotoxin"/>
</dbReference>
<reference evidence="4 5" key="1">
    <citation type="submission" date="2024-06" db="EMBL/GenBank/DDBJ databases">
        <title>Sorghum-associated microbial communities from plants grown in Nebraska, USA.</title>
        <authorList>
            <person name="Schachtman D."/>
        </authorList>
    </citation>
    <scope>NUCLEOTIDE SEQUENCE [LARGE SCALE GENOMIC DNA]</scope>
    <source>
        <strain evidence="4 5">1073</strain>
    </source>
</reference>
<dbReference type="Pfam" id="PF00545">
    <property type="entry name" value="Ribonuclease"/>
    <property type="match status" value="1"/>
</dbReference>
<keyword evidence="5" id="KW-1185">Reference proteome</keyword>
<gene>
    <name evidence="4" type="ORF">ABIC75_000725</name>
</gene>
<protein>
    <submittedName>
        <fullName evidence="4">Guanyl-specific ribonuclease Sa</fullName>
    </submittedName>
</protein>
<organism evidence="4 5">
    <name type="scientific">Dyella japonica</name>
    <dbReference type="NCBI Taxonomy" id="231455"/>
    <lineage>
        <taxon>Bacteria</taxon>
        <taxon>Pseudomonadati</taxon>
        <taxon>Pseudomonadota</taxon>
        <taxon>Gammaproteobacteria</taxon>
        <taxon>Lysobacterales</taxon>
        <taxon>Rhodanobacteraceae</taxon>
        <taxon>Dyella</taxon>
    </lineage>
</organism>
<name>A0ABV2JTE9_9GAMM</name>
<evidence type="ECO:0000256" key="3">
    <source>
        <dbReference type="SAM" id="MobiDB-lite"/>
    </source>
</evidence>
<keyword evidence="2" id="KW-0378">Hydrolase</keyword>
<feature type="compositionally biased region" description="Low complexity" evidence="3">
    <location>
        <begin position="38"/>
        <end position="55"/>
    </location>
</feature>
<proteinExistence type="predicted"/>
<comment type="caution">
    <text evidence="4">The sequence shown here is derived from an EMBL/GenBank/DDBJ whole genome shotgun (WGS) entry which is preliminary data.</text>
</comment>
<dbReference type="RefSeq" id="WP_354012487.1">
    <property type="nucleotide sequence ID" value="NZ_JBEPMU010000001.1"/>
</dbReference>
<keyword evidence="1" id="KW-0540">Nuclease</keyword>
<evidence type="ECO:0000313" key="5">
    <source>
        <dbReference type="Proteomes" id="UP001549184"/>
    </source>
</evidence>
<evidence type="ECO:0000256" key="2">
    <source>
        <dbReference type="ARBA" id="ARBA00022801"/>
    </source>
</evidence>
<dbReference type="Proteomes" id="UP001549184">
    <property type="component" value="Unassembled WGS sequence"/>
</dbReference>
<evidence type="ECO:0000256" key="1">
    <source>
        <dbReference type="ARBA" id="ARBA00022722"/>
    </source>
</evidence>
<accession>A0ABV2JTE9</accession>
<dbReference type="SUPFAM" id="SSF53933">
    <property type="entry name" value="Microbial ribonucleases"/>
    <property type="match status" value="1"/>
</dbReference>